<keyword evidence="2" id="KW-1185">Reference proteome</keyword>
<proteinExistence type="predicted"/>
<gene>
    <name evidence="1" type="ORF">RG47T_4723</name>
</gene>
<protein>
    <submittedName>
        <fullName evidence="1">Uncharacterized protein</fullName>
    </submittedName>
</protein>
<comment type="caution">
    <text evidence="1">The sequence shown here is derived from an EMBL/GenBank/DDBJ whole genome shotgun (WGS) entry which is preliminary data.</text>
</comment>
<sequence length="621" mass="71905">METKTYWLALNQFLGQLEPFKSEGIPTNSINNKEVTGCGATHLELFFKRNSLIVEHNLPVIIGKCNKMNGKARKNKVVLGVYEDVTVQDIRNYVANRKGYKKIITTPESFWKVIEAIGDSIYSDYFLLFDECEKAVQDVGFREGIIDPIDAFFTFNGKAFISATPIIPSDPRFKDFTHINIKPAYNHEQAITVFTTNNIVYQLKSILDQYSSTSADRDRNYFIFFKSTKRIRNIIKGLKLTDYAVYCSETSAKDLRRNGIEHAYDQINDKFAKYNFLTNRFFSAVDIDYEDYHCDPIIIILSDVIAVEHSVIDPATEAVQIVGRFRKPERIEGEADIIVKKDAYHISNYNSKLTSFNETEVMAILEDKRKLHEFISTFKPVSDIEYINSFIDEILKINGFGYFLRKGDSNLNYFMVDNFKYKEQVKLYYQASTSLIERYKTVSHFTVTEESKFVAYSLTDEQLQNISDQTAYTTVNDFVSQRLKEIMESESTFNRSVNLPLLRFSYPDQMSVIDQYGLENASKLDYNINKISKQMEQSQGLKRLLPIIRYIQRTFKIKGYTSKEIEPLLTKGITETGLTDLKPTIQLLRNGAILSERTRIRKDENGNWLRGYEVLGYVHNF</sequence>
<reference evidence="1 2" key="1">
    <citation type="submission" date="2016-11" db="EMBL/GenBank/DDBJ databases">
        <title>Whole Genome Sequencing of Mucilaginibacter polytrichastri RG4-7(T) isolated from the moss sample.</title>
        <authorList>
            <person name="Li Y."/>
        </authorList>
    </citation>
    <scope>NUCLEOTIDE SEQUENCE [LARGE SCALE GENOMIC DNA]</scope>
    <source>
        <strain evidence="1 2">RG4-7</strain>
    </source>
</reference>
<name>A0A1Q6A5F4_9SPHI</name>
<organism evidence="1 2">
    <name type="scientific">Mucilaginibacter polytrichastri</name>
    <dbReference type="NCBI Taxonomy" id="1302689"/>
    <lineage>
        <taxon>Bacteria</taxon>
        <taxon>Pseudomonadati</taxon>
        <taxon>Bacteroidota</taxon>
        <taxon>Sphingobacteriia</taxon>
        <taxon>Sphingobacteriales</taxon>
        <taxon>Sphingobacteriaceae</taxon>
        <taxon>Mucilaginibacter</taxon>
    </lineage>
</organism>
<dbReference type="AlphaFoldDB" id="A0A1Q6A5F4"/>
<evidence type="ECO:0000313" key="1">
    <source>
        <dbReference type="EMBL" id="OKS89240.1"/>
    </source>
</evidence>
<accession>A0A1Q6A5F4</accession>
<evidence type="ECO:0000313" key="2">
    <source>
        <dbReference type="Proteomes" id="UP000186720"/>
    </source>
</evidence>
<dbReference type="EMBL" id="MPPL01000001">
    <property type="protein sequence ID" value="OKS89240.1"/>
    <property type="molecule type" value="Genomic_DNA"/>
</dbReference>
<dbReference type="Proteomes" id="UP000186720">
    <property type="component" value="Unassembled WGS sequence"/>
</dbReference>